<feature type="domain" description="Putative Flp pilus-assembly TadG-like N-terminal" evidence="2">
    <location>
        <begin position="14"/>
        <end position="59"/>
    </location>
</feature>
<feature type="transmembrane region" description="Helical" evidence="1">
    <location>
        <begin position="12"/>
        <end position="34"/>
    </location>
</feature>
<organism evidence="3 4">
    <name type="scientific">Janthinobacterium agaricidamnosum NBRC 102515 = DSM 9628</name>
    <dbReference type="NCBI Taxonomy" id="1349767"/>
    <lineage>
        <taxon>Bacteria</taxon>
        <taxon>Pseudomonadati</taxon>
        <taxon>Pseudomonadota</taxon>
        <taxon>Betaproteobacteria</taxon>
        <taxon>Burkholderiales</taxon>
        <taxon>Oxalobacteraceae</taxon>
        <taxon>Janthinobacterium</taxon>
    </lineage>
</organism>
<dbReference type="Pfam" id="PF13400">
    <property type="entry name" value="Tad"/>
    <property type="match status" value="1"/>
</dbReference>
<dbReference type="RefSeq" id="WP_038497374.1">
    <property type="nucleotide sequence ID" value="NZ_BCTH01000043.1"/>
</dbReference>
<sequence>MANKLPRPRRQRGSLIMIFAILLIAVIGFIGMALDLAQVFARKTELQIIADSAALAAAQELNGSAAGVASALAAAKSSAAEPNAYQFRLQGVILSDDAVKFSASADAPEGDWQSVVADPTQALFVKVDTARNALPLGTVGMYFMGALSSSLARVQTSGRAVAGRSSIRLTPLAVCAMSPQPLTARNNPGPPARTEAVEYGFRRGVGYNLLALNPHGATPANYLLNPIDPLDALGAAAHVTPAAAAPFVCSGSMPMVRIGHARIHAHSPFPPDLLGALNSRFNQYGSGWCHPKSAPPDTNIRVFTGAGPNWWMNNAPAGPSAAPAGGTPLHTVADIEPPVPASVSAASYGPLWSYARAAQYASPRPAADFTAFPSSAWAQLYPGTPAAPVANSNFLSSSPYSLYVTAPAGNPGLALRRVLFIPLLACPLPAASDVLANVLAIGKFFMTAPAVPGMISAEFAGVVAEQAPGGPVELQQ</sequence>
<dbReference type="InterPro" id="IPR028087">
    <property type="entry name" value="Tad_N"/>
</dbReference>
<dbReference type="KEGG" id="jag:GJA_5102"/>
<name>W0VDF8_9BURK</name>
<dbReference type="eggNOG" id="COG4961">
    <property type="taxonomic scope" value="Bacteria"/>
</dbReference>
<evidence type="ECO:0000259" key="2">
    <source>
        <dbReference type="Pfam" id="PF13400"/>
    </source>
</evidence>
<accession>W0VDF8</accession>
<keyword evidence="1" id="KW-0472">Membrane</keyword>
<dbReference type="HOGENOM" id="CLU_510616_0_0_4"/>
<dbReference type="STRING" id="1349767.GJA_5102"/>
<dbReference type="Proteomes" id="UP000027604">
    <property type="component" value="Chromosome I"/>
</dbReference>
<keyword evidence="1" id="KW-1133">Transmembrane helix</keyword>
<keyword evidence="4" id="KW-1185">Reference proteome</keyword>
<reference evidence="3 4" key="1">
    <citation type="journal article" date="2015" name="Genome Announc.">
        <title>Genome Sequence of Mushroom Soft-Rot Pathogen Janthinobacterium agaricidamnosum.</title>
        <authorList>
            <person name="Graupner K."/>
            <person name="Lackner G."/>
            <person name="Hertweck C."/>
        </authorList>
    </citation>
    <scope>NUCLEOTIDE SEQUENCE [LARGE SCALE GENOMIC DNA]</scope>
    <source>
        <strain evidence="4">NBRC 102515 / DSM 9628</strain>
    </source>
</reference>
<dbReference type="PATRIC" id="fig|1349767.4.peg.1711"/>
<protein>
    <submittedName>
        <fullName evidence="3">Uncharacterized domain protein</fullName>
    </submittedName>
</protein>
<dbReference type="AlphaFoldDB" id="W0VDF8"/>
<evidence type="ECO:0000256" key="1">
    <source>
        <dbReference type="SAM" id="Phobius"/>
    </source>
</evidence>
<evidence type="ECO:0000313" key="4">
    <source>
        <dbReference type="Proteomes" id="UP000027604"/>
    </source>
</evidence>
<dbReference type="EMBL" id="HG322949">
    <property type="protein sequence ID" value="CDG85700.1"/>
    <property type="molecule type" value="Genomic_DNA"/>
</dbReference>
<proteinExistence type="predicted"/>
<gene>
    <name evidence="3" type="ORF">GJA_5102</name>
</gene>
<keyword evidence="1" id="KW-0812">Transmembrane</keyword>
<evidence type="ECO:0000313" key="3">
    <source>
        <dbReference type="EMBL" id="CDG85700.1"/>
    </source>
</evidence>